<gene>
    <name evidence="2" type="ORF">G443_003744</name>
</gene>
<dbReference type="RefSeq" id="WP_035292502.1">
    <property type="nucleotide sequence ID" value="NZ_AUBJ02000001.1"/>
</dbReference>
<dbReference type="GO" id="GO:0016787">
    <property type="term" value="F:hydrolase activity"/>
    <property type="evidence" value="ECO:0007669"/>
    <property type="project" value="UniProtKB-KW"/>
</dbReference>
<keyword evidence="2" id="KW-0378">Hydrolase</keyword>
<feature type="domain" description="PET hydrolase/cutinase-like" evidence="1">
    <location>
        <begin position="45"/>
        <end position="254"/>
    </location>
</feature>
<organism evidence="2 3">
    <name type="scientific">Actinoalloteichus caeruleus DSM 43889</name>
    <dbReference type="NCBI Taxonomy" id="1120930"/>
    <lineage>
        <taxon>Bacteria</taxon>
        <taxon>Bacillati</taxon>
        <taxon>Actinomycetota</taxon>
        <taxon>Actinomycetes</taxon>
        <taxon>Pseudonocardiales</taxon>
        <taxon>Pseudonocardiaceae</taxon>
        <taxon>Actinoalloteichus</taxon>
        <taxon>Actinoalloteichus cyanogriseus</taxon>
    </lineage>
</organism>
<proteinExistence type="predicted"/>
<dbReference type="PANTHER" id="PTHR33428:SF14">
    <property type="entry name" value="CARBOXYLESTERASE TYPE B DOMAIN-CONTAINING PROTEIN"/>
    <property type="match status" value="1"/>
</dbReference>
<evidence type="ECO:0000313" key="2">
    <source>
        <dbReference type="EMBL" id="MCP2333474.1"/>
    </source>
</evidence>
<dbReference type="EMBL" id="AUBJ02000001">
    <property type="protein sequence ID" value="MCP2333474.1"/>
    <property type="molecule type" value="Genomic_DNA"/>
</dbReference>
<evidence type="ECO:0000259" key="1">
    <source>
        <dbReference type="Pfam" id="PF12740"/>
    </source>
</evidence>
<dbReference type="SUPFAM" id="SSF53474">
    <property type="entry name" value="alpha/beta-Hydrolases"/>
    <property type="match status" value="1"/>
</dbReference>
<evidence type="ECO:0000313" key="3">
    <source>
        <dbReference type="Proteomes" id="UP000791080"/>
    </source>
</evidence>
<comment type="caution">
    <text evidence="2">The sequence shown here is derived from an EMBL/GenBank/DDBJ whole genome shotgun (WGS) entry which is preliminary data.</text>
</comment>
<reference evidence="2 3" key="1">
    <citation type="submission" date="2013-07" db="EMBL/GenBank/DDBJ databases">
        <authorList>
            <consortium name="DOE Joint Genome Institute"/>
            <person name="Reeve W."/>
            <person name="Huntemann M."/>
            <person name="Han J."/>
            <person name="Chen A."/>
            <person name="Kyrpides N."/>
            <person name="Mavromatis K."/>
            <person name="Markowitz V."/>
            <person name="Palaniappan K."/>
            <person name="Ivanova N."/>
            <person name="Schaumberg A."/>
            <person name="Pati A."/>
            <person name="Liolios K."/>
            <person name="Nordberg H.P."/>
            <person name="Cantor M.N."/>
            <person name="Hua S.X."/>
            <person name="Woyke T."/>
        </authorList>
    </citation>
    <scope>NUCLEOTIDE SEQUENCE [LARGE SCALE GENOMIC DNA]</scope>
    <source>
        <strain evidence="2 3">DSM 43889</strain>
    </source>
</reference>
<dbReference type="PANTHER" id="PTHR33428">
    <property type="entry name" value="CHLOROPHYLLASE-2, CHLOROPLASTIC"/>
    <property type="match status" value="1"/>
</dbReference>
<reference evidence="2 3" key="2">
    <citation type="submission" date="2022-06" db="EMBL/GenBank/DDBJ databases">
        <title>Genomic Encyclopedia of Type Strains, Phase I: the one thousand microbial genomes (KMG-I) project.</title>
        <authorList>
            <person name="Kyrpides N."/>
        </authorList>
    </citation>
    <scope>NUCLEOTIDE SEQUENCE [LARGE SCALE GENOMIC DNA]</scope>
    <source>
        <strain evidence="2 3">DSM 43889</strain>
    </source>
</reference>
<sequence length="275" mass="29775">MARFAKKLIAELSQPGPHGVLRGDLALVGLPGTVVTPRQGLGLPAVAFGHGWMQPTRRYRDLLRHLASWGFVVAAPATHQGLLPSHRLFAADLHTALEVCAKVRLGTGDISVDPDRMGVVGHSFGAGAAVLAAANWPEIRAVVTLAVTETRPSAINAARDCGAPALHLAAEEDRIAPPVAMAEPVSHGWKGPVQLRTVRKANHLTFAEGRHWTDLLMDGRPRRQHADLVKALTTAFLLRVLTDDRRYDTLLETEVKGATLDYSRGRRQDRGRLPA</sequence>
<dbReference type="InterPro" id="IPR029058">
    <property type="entry name" value="AB_hydrolase_fold"/>
</dbReference>
<name>A0ABT1JLS4_ACTCY</name>
<protein>
    <submittedName>
        <fullName evidence="2">Dienelactone hydrolase</fullName>
    </submittedName>
</protein>
<keyword evidence="3" id="KW-1185">Reference proteome</keyword>
<dbReference type="Proteomes" id="UP000791080">
    <property type="component" value="Unassembled WGS sequence"/>
</dbReference>
<dbReference type="Pfam" id="PF12740">
    <property type="entry name" value="PETase"/>
    <property type="match status" value="1"/>
</dbReference>
<dbReference type="Gene3D" id="3.40.50.1820">
    <property type="entry name" value="alpha/beta hydrolase"/>
    <property type="match status" value="1"/>
</dbReference>
<accession>A0ABT1JLS4</accession>
<dbReference type="InterPro" id="IPR041127">
    <property type="entry name" value="PET_hydrolase/cutinase-like"/>
</dbReference>